<keyword evidence="4 6" id="KW-0560">Oxidoreductase</keyword>
<evidence type="ECO:0000259" key="7">
    <source>
        <dbReference type="PROSITE" id="PS51790"/>
    </source>
</evidence>
<comment type="cofactor">
    <cofactor evidence="6">
        <name>Zn(2+)</name>
        <dbReference type="ChEBI" id="CHEBI:29105"/>
    </cofactor>
    <text evidence="6">Binds 1 zinc ion per subunit.</text>
</comment>
<dbReference type="SUPFAM" id="SSF51316">
    <property type="entry name" value="Mss4-like"/>
    <property type="match status" value="1"/>
</dbReference>
<dbReference type="GO" id="GO:0033743">
    <property type="term" value="F:peptide-methionine (R)-S-oxide reductase activity"/>
    <property type="evidence" value="ECO:0007669"/>
    <property type="project" value="UniProtKB-EC"/>
</dbReference>
<evidence type="ECO:0000256" key="5">
    <source>
        <dbReference type="ARBA" id="ARBA00048488"/>
    </source>
</evidence>
<proteinExistence type="inferred from homology"/>
<dbReference type="EC" id="1.8.4.12" evidence="6"/>
<evidence type="ECO:0000256" key="2">
    <source>
        <dbReference type="ARBA" id="ARBA00022723"/>
    </source>
</evidence>
<dbReference type="OrthoDB" id="44061at2759"/>
<evidence type="ECO:0000256" key="6">
    <source>
        <dbReference type="RuleBase" id="RU365044"/>
    </source>
</evidence>
<feature type="domain" description="MsrB" evidence="7">
    <location>
        <begin position="43"/>
        <end position="177"/>
    </location>
</feature>
<evidence type="ECO:0000256" key="1">
    <source>
        <dbReference type="ARBA" id="ARBA00007174"/>
    </source>
</evidence>
<dbReference type="GO" id="GO:0006979">
    <property type="term" value="P:response to oxidative stress"/>
    <property type="evidence" value="ECO:0007669"/>
    <property type="project" value="InterPro"/>
</dbReference>
<dbReference type="InterPro" id="IPR002579">
    <property type="entry name" value="Met_Sox_Rdtase_MsrB_dom"/>
</dbReference>
<keyword evidence="3 6" id="KW-0862">Zinc</keyword>
<dbReference type="PANTHER" id="PTHR10173:SF52">
    <property type="entry name" value="METHIONINE-R-SULFOXIDE REDUCTASE B1"/>
    <property type="match status" value="1"/>
</dbReference>
<dbReference type="GO" id="GO:0030091">
    <property type="term" value="P:protein repair"/>
    <property type="evidence" value="ECO:0007669"/>
    <property type="project" value="InterPro"/>
</dbReference>
<evidence type="ECO:0000256" key="3">
    <source>
        <dbReference type="ARBA" id="ARBA00022833"/>
    </source>
</evidence>
<dbReference type="Proteomes" id="UP001153712">
    <property type="component" value="Chromosome 1"/>
</dbReference>
<dbReference type="NCBIfam" id="TIGR00357">
    <property type="entry name" value="peptide-methionine (R)-S-oxide reductase MsrB"/>
    <property type="match status" value="1"/>
</dbReference>
<dbReference type="InterPro" id="IPR011057">
    <property type="entry name" value="Mss4-like_sf"/>
</dbReference>
<dbReference type="PROSITE" id="PS51790">
    <property type="entry name" value="MSRB"/>
    <property type="match status" value="1"/>
</dbReference>
<comment type="catalytic activity">
    <reaction evidence="5 6">
        <text>L-methionyl-[protein] + [thioredoxin]-disulfide + H2O = L-methionyl-(R)-S-oxide-[protein] + [thioredoxin]-dithiol</text>
        <dbReference type="Rhea" id="RHEA:24164"/>
        <dbReference type="Rhea" id="RHEA-COMP:10698"/>
        <dbReference type="Rhea" id="RHEA-COMP:10700"/>
        <dbReference type="Rhea" id="RHEA-COMP:12313"/>
        <dbReference type="Rhea" id="RHEA-COMP:12314"/>
        <dbReference type="ChEBI" id="CHEBI:15377"/>
        <dbReference type="ChEBI" id="CHEBI:16044"/>
        <dbReference type="ChEBI" id="CHEBI:29950"/>
        <dbReference type="ChEBI" id="CHEBI:45764"/>
        <dbReference type="ChEBI" id="CHEBI:50058"/>
        <dbReference type="EC" id="1.8.4.12"/>
    </reaction>
</comment>
<dbReference type="FunFam" id="2.170.150.20:FF:000001">
    <property type="entry name" value="Peptide methionine sulfoxide reductase MsrB"/>
    <property type="match status" value="1"/>
</dbReference>
<accession>A0A9N9XK33</accession>
<organism evidence="8 9">
    <name type="scientific">Phyllotreta striolata</name>
    <name type="common">Striped flea beetle</name>
    <name type="synonym">Crioceris striolata</name>
    <dbReference type="NCBI Taxonomy" id="444603"/>
    <lineage>
        <taxon>Eukaryota</taxon>
        <taxon>Metazoa</taxon>
        <taxon>Ecdysozoa</taxon>
        <taxon>Arthropoda</taxon>
        <taxon>Hexapoda</taxon>
        <taxon>Insecta</taxon>
        <taxon>Pterygota</taxon>
        <taxon>Neoptera</taxon>
        <taxon>Endopterygota</taxon>
        <taxon>Coleoptera</taxon>
        <taxon>Polyphaga</taxon>
        <taxon>Cucujiformia</taxon>
        <taxon>Chrysomeloidea</taxon>
        <taxon>Chrysomelidae</taxon>
        <taxon>Galerucinae</taxon>
        <taxon>Alticini</taxon>
        <taxon>Phyllotreta</taxon>
    </lineage>
</organism>
<dbReference type="Pfam" id="PF01641">
    <property type="entry name" value="SelR"/>
    <property type="match status" value="1"/>
</dbReference>
<dbReference type="GO" id="GO:0005737">
    <property type="term" value="C:cytoplasm"/>
    <property type="evidence" value="ECO:0007669"/>
    <property type="project" value="TreeGrafter"/>
</dbReference>
<dbReference type="PANTHER" id="PTHR10173">
    <property type="entry name" value="METHIONINE SULFOXIDE REDUCTASE"/>
    <property type="match status" value="1"/>
</dbReference>
<name>A0A9N9XK33_PHYSR</name>
<evidence type="ECO:0000313" key="9">
    <source>
        <dbReference type="Proteomes" id="UP001153712"/>
    </source>
</evidence>
<comment type="similarity">
    <text evidence="1 6">Belongs to the MsrB Met sulfoxide reductase family.</text>
</comment>
<dbReference type="InterPro" id="IPR028427">
    <property type="entry name" value="Met_Sox_Rdtase_MsrB"/>
</dbReference>
<sequence length="184" mass="20791">MLSLLRNIQKAGTNRLYSINRKKFVSYIHSGAVKMDKDFKVDKEELRKRLTPLQYHVTQEKGTERPYSGCYNKTYNEGVYVCVVCEQHLFSSDTKYDSQCGWPAFNDVLDEGKVKLRPDTSGVGSNLLLLISQPGRIRTEVVCSKCGAHLGHVFGDGPPPTRKRFCINSASLNFLPKEAKAEDR</sequence>
<comment type="function">
    <text evidence="6">Methionine-sulfoxide reductase that specifically reduces methionine (R)-sulfoxide back to methionine. While in many cases methionine oxidation is the result of random oxidation following oxidative stress, methionine oxidation is also a post-translational modification that takes place on specific residues.</text>
</comment>
<dbReference type="GO" id="GO:0046872">
    <property type="term" value="F:metal ion binding"/>
    <property type="evidence" value="ECO:0007669"/>
    <property type="project" value="UniProtKB-KW"/>
</dbReference>
<keyword evidence="2 6" id="KW-0479">Metal-binding</keyword>
<dbReference type="AlphaFoldDB" id="A0A9N9XK33"/>
<reference evidence="8" key="1">
    <citation type="submission" date="2022-01" db="EMBL/GenBank/DDBJ databases">
        <authorList>
            <person name="King R."/>
        </authorList>
    </citation>
    <scope>NUCLEOTIDE SEQUENCE</scope>
</reference>
<evidence type="ECO:0000313" key="8">
    <source>
        <dbReference type="EMBL" id="CAG9854945.1"/>
    </source>
</evidence>
<evidence type="ECO:0000256" key="4">
    <source>
        <dbReference type="ARBA" id="ARBA00023002"/>
    </source>
</evidence>
<protein>
    <recommendedName>
        <fullName evidence="6">Peptide-methionine (R)-S-oxide reductase</fullName>
        <ecNumber evidence="6">1.8.4.12</ecNumber>
    </recommendedName>
</protein>
<keyword evidence="9" id="KW-1185">Reference proteome</keyword>
<gene>
    <name evidence="8" type="ORF">PHYEVI_LOCUS1405</name>
</gene>
<dbReference type="Gene3D" id="2.170.150.20">
    <property type="entry name" value="Peptide methionine sulfoxide reductase"/>
    <property type="match status" value="1"/>
</dbReference>
<dbReference type="EMBL" id="OU900094">
    <property type="protein sequence ID" value="CAG9854945.1"/>
    <property type="molecule type" value="Genomic_DNA"/>
</dbReference>